<dbReference type="EMBL" id="VYWO01000001">
    <property type="protein sequence ID" value="KAA9302343.1"/>
    <property type="molecule type" value="Genomic_DNA"/>
</dbReference>
<dbReference type="Pfam" id="PF02852">
    <property type="entry name" value="Pyr_redox_dim"/>
    <property type="match status" value="1"/>
</dbReference>
<accession>A0A5N1GMX5</accession>
<dbReference type="InterPro" id="IPR023753">
    <property type="entry name" value="FAD/NAD-binding_dom"/>
</dbReference>
<dbReference type="PANTHER" id="PTHR43429:SF1">
    <property type="entry name" value="NAD(P)H SULFUR OXIDOREDUCTASE (COA-DEPENDENT)"/>
    <property type="match status" value="1"/>
</dbReference>
<dbReference type="Proteomes" id="UP000327148">
    <property type="component" value="Unassembled WGS sequence"/>
</dbReference>
<keyword evidence="6" id="KW-0558">Oxidation</keyword>
<dbReference type="InterPro" id="IPR036188">
    <property type="entry name" value="FAD/NAD-bd_sf"/>
</dbReference>
<dbReference type="InterPro" id="IPR016156">
    <property type="entry name" value="FAD/NAD-linked_Rdtase_dimer_sf"/>
</dbReference>
<sequence length="382" mass="41251">MNIHCNSDVVAIQTDEKTITVQDADGEHTVSYDKLLLSPGGYAVKPPIEGIDLENINTFRGPEDTAAVKEQMAGCQSAVIIGGGYIGIEVAEAYAQVGIPVTVIDMQDRLLATSLDKEFTDVLEAASQTNGLNFRPAETVKAFEGQDGKVKAVVTDQATYPADTVILAAGVKADDQWLRGSLEMDERGFIVTNEYLETSAPDVYAGGDSTCVPFAPTHQQVNISLATIARRQGIVAALNAMGQKVKMPELTGTSALSLFGYNFVSTGLKAASADQYQGQVASCYVEEPLYPDFMRKEGKIAMKIYYDADDHRILGGQLMSKKDITDGITGLSIAIASGWTLEDLALADIHFMPRFDRPWHYLNVLAMAALDYKIGGADKLLF</sequence>
<protein>
    <submittedName>
        <fullName evidence="10">NADH peroxidase</fullName>
    </submittedName>
</protein>
<evidence type="ECO:0000256" key="4">
    <source>
        <dbReference type="ARBA" id="ARBA00022827"/>
    </source>
</evidence>
<comment type="caution">
    <text evidence="10">The sequence shown here is derived from an EMBL/GenBank/DDBJ whole genome shotgun (WGS) entry which is preliminary data.</text>
</comment>
<comment type="cofactor">
    <cofactor evidence="1">
        <name>FAD</name>
        <dbReference type="ChEBI" id="CHEBI:57692"/>
    </cofactor>
</comment>
<feature type="domain" description="Pyridine nucleotide-disulphide oxidoreductase dimerisation" evidence="8">
    <location>
        <begin position="261"/>
        <end position="356"/>
    </location>
</feature>
<dbReference type="AlphaFoldDB" id="A0A5N1GMX5"/>
<keyword evidence="4" id="KW-0274">FAD</keyword>
<organism evidence="10 11">
    <name type="scientific">Aerococcus sanguinicola</name>
    <dbReference type="NCBI Taxonomy" id="119206"/>
    <lineage>
        <taxon>Bacteria</taxon>
        <taxon>Bacillati</taxon>
        <taxon>Bacillota</taxon>
        <taxon>Bacilli</taxon>
        <taxon>Lactobacillales</taxon>
        <taxon>Aerococcaceae</taxon>
        <taxon>Aerococcus</taxon>
    </lineage>
</organism>
<keyword evidence="7" id="KW-0676">Redox-active center</keyword>
<name>A0A5N1GMX5_9LACT</name>
<keyword evidence="3" id="KW-0285">Flavoprotein</keyword>
<gene>
    <name evidence="10" type="ORF">F6I03_03760</name>
</gene>
<evidence type="ECO:0000256" key="6">
    <source>
        <dbReference type="ARBA" id="ARBA00023097"/>
    </source>
</evidence>
<dbReference type="PRINTS" id="PR00368">
    <property type="entry name" value="FADPNR"/>
</dbReference>
<comment type="similarity">
    <text evidence="2">Belongs to the class-III pyridine nucleotide-disulfide oxidoreductase family.</text>
</comment>
<dbReference type="InterPro" id="IPR004099">
    <property type="entry name" value="Pyr_nucl-diS_OxRdtase_dimer"/>
</dbReference>
<reference evidence="10 11" key="1">
    <citation type="submission" date="2019-09" db="EMBL/GenBank/DDBJ databases">
        <title>Draft genome sequence assemblies of isolates from the urinary tract.</title>
        <authorList>
            <person name="Mores C.R."/>
            <person name="Putonti C."/>
            <person name="Wolfe A.J."/>
        </authorList>
    </citation>
    <scope>NUCLEOTIDE SEQUENCE [LARGE SCALE GENOMIC DNA]</scope>
    <source>
        <strain evidence="10 11">UMB623</strain>
    </source>
</reference>
<keyword evidence="10" id="KW-0575">Peroxidase</keyword>
<dbReference type="Pfam" id="PF07992">
    <property type="entry name" value="Pyr_redox_2"/>
    <property type="match status" value="1"/>
</dbReference>
<dbReference type="PRINTS" id="PR00411">
    <property type="entry name" value="PNDRDTASEI"/>
</dbReference>
<dbReference type="SUPFAM" id="SSF55424">
    <property type="entry name" value="FAD/NAD-linked reductases, dimerisation (C-terminal) domain"/>
    <property type="match status" value="1"/>
</dbReference>
<evidence type="ECO:0000256" key="3">
    <source>
        <dbReference type="ARBA" id="ARBA00022630"/>
    </source>
</evidence>
<dbReference type="PANTHER" id="PTHR43429">
    <property type="entry name" value="PYRIDINE NUCLEOTIDE-DISULFIDE OXIDOREDUCTASE DOMAIN-CONTAINING"/>
    <property type="match status" value="1"/>
</dbReference>
<proteinExistence type="inferred from homology"/>
<keyword evidence="5" id="KW-0560">Oxidoreductase</keyword>
<evidence type="ECO:0000259" key="8">
    <source>
        <dbReference type="Pfam" id="PF02852"/>
    </source>
</evidence>
<evidence type="ECO:0000256" key="5">
    <source>
        <dbReference type="ARBA" id="ARBA00023002"/>
    </source>
</evidence>
<evidence type="ECO:0000256" key="2">
    <source>
        <dbReference type="ARBA" id="ARBA00009130"/>
    </source>
</evidence>
<dbReference type="InterPro" id="IPR050260">
    <property type="entry name" value="FAD-bd_OxRdtase"/>
</dbReference>
<dbReference type="SUPFAM" id="SSF51905">
    <property type="entry name" value="FAD/NAD(P)-binding domain"/>
    <property type="match status" value="1"/>
</dbReference>
<evidence type="ECO:0000313" key="11">
    <source>
        <dbReference type="Proteomes" id="UP000327148"/>
    </source>
</evidence>
<evidence type="ECO:0000259" key="9">
    <source>
        <dbReference type="Pfam" id="PF07992"/>
    </source>
</evidence>
<feature type="domain" description="FAD/NAD(P)-binding" evidence="9">
    <location>
        <begin position="5"/>
        <end position="233"/>
    </location>
</feature>
<dbReference type="Gene3D" id="3.50.50.60">
    <property type="entry name" value="FAD/NAD(P)-binding domain"/>
    <property type="match status" value="2"/>
</dbReference>
<dbReference type="OrthoDB" id="9802028at2"/>
<dbReference type="GO" id="GO:0004601">
    <property type="term" value="F:peroxidase activity"/>
    <property type="evidence" value="ECO:0007669"/>
    <property type="project" value="UniProtKB-KW"/>
</dbReference>
<evidence type="ECO:0000313" key="10">
    <source>
        <dbReference type="EMBL" id="KAA9302343.1"/>
    </source>
</evidence>
<evidence type="ECO:0000256" key="7">
    <source>
        <dbReference type="ARBA" id="ARBA00023284"/>
    </source>
</evidence>
<evidence type="ECO:0000256" key="1">
    <source>
        <dbReference type="ARBA" id="ARBA00001974"/>
    </source>
</evidence>